<feature type="chain" id="PRO_5036459877" evidence="10">
    <location>
        <begin position="17"/>
        <end position="459"/>
    </location>
</feature>
<evidence type="ECO:0000256" key="10">
    <source>
        <dbReference type="SAM" id="SignalP"/>
    </source>
</evidence>
<protein>
    <submittedName>
        <fullName evidence="12">Beta-1,3-glucosyltransferase</fullName>
    </submittedName>
</protein>
<dbReference type="GO" id="GO:0016757">
    <property type="term" value="F:glycosyltransferase activity"/>
    <property type="evidence" value="ECO:0007669"/>
    <property type="project" value="UniProtKB-KW"/>
</dbReference>
<gene>
    <name evidence="12" type="primary">B3glct</name>
    <name evidence="12" type="ORF">NPIL_373151</name>
</gene>
<proteinExistence type="inferred from homology"/>
<name>A0A8X6T521_NEPPI</name>
<evidence type="ECO:0000256" key="7">
    <source>
        <dbReference type="ARBA" id="ARBA00022989"/>
    </source>
</evidence>
<feature type="domain" description="Fringe-like glycosyltransferase" evidence="11">
    <location>
        <begin position="97"/>
        <end position="184"/>
    </location>
</feature>
<keyword evidence="7" id="KW-1133">Transmembrane helix</keyword>
<dbReference type="GO" id="GO:0012505">
    <property type="term" value="C:endomembrane system"/>
    <property type="evidence" value="ECO:0007669"/>
    <property type="project" value="UniProtKB-SubCell"/>
</dbReference>
<keyword evidence="3" id="KW-0328">Glycosyltransferase</keyword>
<comment type="subcellular location">
    <subcellularLocation>
        <location evidence="9">Endomembrane system</location>
        <topology evidence="9">Single-pass membrane protein</topology>
    </subcellularLocation>
    <subcellularLocation>
        <location evidence="1">Membrane</location>
        <topology evidence="1">Single-pass type II membrane protein</topology>
    </subcellularLocation>
</comment>
<comment type="similarity">
    <text evidence="2">Belongs to the glycosyltransferase 31 family.</text>
</comment>
<sequence>MIAYYLILFLFSNSLGCLKGLKETVSSDILEIGFVILSQPNQYHHNLAEQLKQNILDQELDLGYEEGGKVYKSHEDFGDVLGHWTIIPLFKKLSELKNLKWIFFLEEETRINIKEVLKIISSYNSSWDIFAGHALRDSDPTIIHHFAATDKNSVILYPHFSAGFFISFPLIMKLTGHCKDCQFSIDPKYELAKFIYETADVKMIHEPHLCLRKNIDACATWIMGEIPDCGPSISSKKVFVAVKTCKKFHKDRVKVLKNTWGSDVENLLLFSDAEDKSIPTIQLNVKNVDVGHCEKTLTILKFFDNIDILYDWLIIVDDDTLLSFQRLRKLLPCYNSTDDIVIGERYGYSISNSYGYNYPTGGSAIIFSRPILEKLVTHCQCPSIDSPDDMIIGVCLKTLNVALTHSPFFHQARPTDYSPQFLAPMKHISFHKHWMIDPYDVYREWLQDNHLVKTEHSEL</sequence>
<dbReference type="Gene3D" id="3.90.550.50">
    <property type="match status" value="2"/>
</dbReference>
<keyword evidence="10" id="KW-0732">Signal</keyword>
<evidence type="ECO:0000256" key="3">
    <source>
        <dbReference type="ARBA" id="ARBA00022676"/>
    </source>
</evidence>
<organism evidence="12 13">
    <name type="scientific">Nephila pilipes</name>
    <name type="common">Giant wood spider</name>
    <name type="synonym">Nephila maculata</name>
    <dbReference type="NCBI Taxonomy" id="299642"/>
    <lineage>
        <taxon>Eukaryota</taxon>
        <taxon>Metazoa</taxon>
        <taxon>Ecdysozoa</taxon>
        <taxon>Arthropoda</taxon>
        <taxon>Chelicerata</taxon>
        <taxon>Arachnida</taxon>
        <taxon>Araneae</taxon>
        <taxon>Araneomorphae</taxon>
        <taxon>Entelegynae</taxon>
        <taxon>Araneoidea</taxon>
        <taxon>Nephilidae</taxon>
        <taxon>Nephila</taxon>
    </lineage>
</organism>
<keyword evidence="13" id="KW-1185">Reference proteome</keyword>
<evidence type="ECO:0000256" key="2">
    <source>
        <dbReference type="ARBA" id="ARBA00008661"/>
    </source>
</evidence>
<dbReference type="OrthoDB" id="421979at2759"/>
<keyword evidence="6" id="KW-0735">Signal-anchor</keyword>
<accession>A0A8X6T521</accession>
<dbReference type="PANTHER" id="PTHR10811">
    <property type="entry name" value="FRINGE-RELATED"/>
    <property type="match status" value="1"/>
</dbReference>
<keyword evidence="4" id="KW-0808">Transferase</keyword>
<evidence type="ECO:0000256" key="9">
    <source>
        <dbReference type="ARBA" id="ARBA00037847"/>
    </source>
</evidence>
<evidence type="ECO:0000256" key="5">
    <source>
        <dbReference type="ARBA" id="ARBA00022692"/>
    </source>
</evidence>
<evidence type="ECO:0000256" key="4">
    <source>
        <dbReference type="ARBA" id="ARBA00022679"/>
    </source>
</evidence>
<feature type="signal peptide" evidence="10">
    <location>
        <begin position="1"/>
        <end position="16"/>
    </location>
</feature>
<evidence type="ECO:0000256" key="8">
    <source>
        <dbReference type="ARBA" id="ARBA00023136"/>
    </source>
</evidence>
<dbReference type="EMBL" id="BMAW01050861">
    <property type="protein sequence ID" value="GFS77355.1"/>
    <property type="molecule type" value="Genomic_DNA"/>
</dbReference>
<dbReference type="Pfam" id="PF02434">
    <property type="entry name" value="Fringe"/>
    <property type="match status" value="2"/>
</dbReference>
<dbReference type="Proteomes" id="UP000887013">
    <property type="component" value="Unassembled WGS sequence"/>
</dbReference>
<dbReference type="GO" id="GO:0016020">
    <property type="term" value="C:membrane"/>
    <property type="evidence" value="ECO:0007669"/>
    <property type="project" value="UniProtKB-SubCell"/>
</dbReference>
<dbReference type="FunFam" id="3.90.550.50:FF:000008">
    <property type="entry name" value="Beta-1,3-glucosyltransferase"/>
    <property type="match status" value="1"/>
</dbReference>
<keyword evidence="8" id="KW-0472">Membrane</keyword>
<keyword evidence="5" id="KW-0812">Transmembrane</keyword>
<comment type="caution">
    <text evidence="12">The sequence shown here is derived from an EMBL/GenBank/DDBJ whole genome shotgun (WGS) entry which is preliminary data.</text>
</comment>
<evidence type="ECO:0000313" key="13">
    <source>
        <dbReference type="Proteomes" id="UP000887013"/>
    </source>
</evidence>
<evidence type="ECO:0000256" key="1">
    <source>
        <dbReference type="ARBA" id="ARBA00004606"/>
    </source>
</evidence>
<evidence type="ECO:0000259" key="11">
    <source>
        <dbReference type="Pfam" id="PF02434"/>
    </source>
</evidence>
<evidence type="ECO:0000256" key="6">
    <source>
        <dbReference type="ARBA" id="ARBA00022968"/>
    </source>
</evidence>
<dbReference type="AlphaFoldDB" id="A0A8X6T521"/>
<dbReference type="InterPro" id="IPR003378">
    <property type="entry name" value="Fringe-like_glycosylTrfase"/>
</dbReference>
<feature type="domain" description="Fringe-like glycosyltransferase" evidence="11">
    <location>
        <begin position="233"/>
        <end position="434"/>
    </location>
</feature>
<reference evidence="12" key="1">
    <citation type="submission" date="2020-08" db="EMBL/GenBank/DDBJ databases">
        <title>Multicomponent nature underlies the extraordinary mechanical properties of spider dragline silk.</title>
        <authorList>
            <person name="Kono N."/>
            <person name="Nakamura H."/>
            <person name="Mori M."/>
            <person name="Yoshida Y."/>
            <person name="Ohtoshi R."/>
            <person name="Malay A.D."/>
            <person name="Moran D.A.P."/>
            <person name="Tomita M."/>
            <person name="Numata K."/>
            <person name="Arakawa K."/>
        </authorList>
    </citation>
    <scope>NUCLEOTIDE SEQUENCE</scope>
</reference>
<evidence type="ECO:0000313" key="12">
    <source>
        <dbReference type="EMBL" id="GFS77355.1"/>
    </source>
</evidence>